<dbReference type="InterPro" id="IPR050126">
    <property type="entry name" value="Ap4A_hydrolase"/>
</dbReference>
<evidence type="ECO:0000313" key="3">
    <source>
        <dbReference type="Proteomes" id="UP001243420"/>
    </source>
</evidence>
<dbReference type="RefSeq" id="WP_279964092.1">
    <property type="nucleotide sequence ID" value="NZ_CP122537.1"/>
</dbReference>
<feature type="domain" description="Calcineurin-like phosphoesterase" evidence="1">
    <location>
        <begin position="4"/>
        <end position="208"/>
    </location>
</feature>
<dbReference type="GO" id="GO:0016787">
    <property type="term" value="F:hydrolase activity"/>
    <property type="evidence" value="ECO:0007669"/>
    <property type="project" value="UniProtKB-KW"/>
</dbReference>
<accession>A0ABY8L819</accession>
<dbReference type="InterPro" id="IPR004843">
    <property type="entry name" value="Calcineurin-like_PHP"/>
</dbReference>
<dbReference type="EMBL" id="CP122537">
    <property type="protein sequence ID" value="WGH77515.1"/>
    <property type="molecule type" value="Genomic_DNA"/>
</dbReference>
<keyword evidence="3" id="KW-1185">Reference proteome</keyword>
<dbReference type="EC" id="3.1.-.-" evidence="2"/>
<keyword evidence="2" id="KW-0378">Hydrolase</keyword>
<organism evidence="2 3">
    <name type="scientific">Jannaschia ovalis</name>
    <dbReference type="NCBI Taxonomy" id="3038773"/>
    <lineage>
        <taxon>Bacteria</taxon>
        <taxon>Pseudomonadati</taxon>
        <taxon>Pseudomonadota</taxon>
        <taxon>Alphaproteobacteria</taxon>
        <taxon>Rhodobacterales</taxon>
        <taxon>Roseobacteraceae</taxon>
        <taxon>Jannaschia</taxon>
    </lineage>
</organism>
<sequence length="243" mass="25600">MAAVYAIGDLHGQAGELDRLLALVEADGGPEADLVLLGDLVDRGPDARGVIDRLVEGRAAGRNWTVLLGNHDRMFLRFLTGGIIHDPAISSGASWLHPGLGGRATLASYGVTVPEAVPSGAALQDLRAAARAAVPAAHLDFLGALDTMRLDAEHLFVHAGIRPGLPPAVQAEDDLLWIREPFLSDRRDHGRLVVHGHTALDAARHHGNRLNLDSGAGYGAPATVAAIEGRRAWVLTARGRVAL</sequence>
<dbReference type="PANTHER" id="PTHR42850:SF4">
    <property type="entry name" value="ZINC-DEPENDENT ENDOPOLYPHOSPHATASE"/>
    <property type="match status" value="1"/>
</dbReference>
<dbReference type="Gene3D" id="3.60.21.10">
    <property type="match status" value="1"/>
</dbReference>
<evidence type="ECO:0000313" key="2">
    <source>
        <dbReference type="EMBL" id="WGH77515.1"/>
    </source>
</evidence>
<name>A0ABY8L819_9RHOB</name>
<gene>
    <name evidence="2" type="ORF">P8627_10730</name>
</gene>
<protein>
    <submittedName>
        <fullName evidence="2">Metallophosphoesterase family protein</fullName>
        <ecNumber evidence="2">3.1.-.-</ecNumber>
    </submittedName>
</protein>
<dbReference type="Pfam" id="PF00149">
    <property type="entry name" value="Metallophos"/>
    <property type="match status" value="1"/>
</dbReference>
<dbReference type="InterPro" id="IPR029052">
    <property type="entry name" value="Metallo-depent_PP-like"/>
</dbReference>
<dbReference type="SUPFAM" id="SSF56300">
    <property type="entry name" value="Metallo-dependent phosphatases"/>
    <property type="match status" value="1"/>
</dbReference>
<reference evidence="2 3" key="1">
    <citation type="submission" date="2023-04" db="EMBL/GenBank/DDBJ databases">
        <title>Jannaschia ovalis sp. nov., a marine bacterium isolated from sea tidal flat.</title>
        <authorList>
            <person name="Kwon D.Y."/>
            <person name="Kim J.-J."/>
        </authorList>
    </citation>
    <scope>NUCLEOTIDE SEQUENCE [LARGE SCALE GENOMIC DNA]</scope>
    <source>
        <strain evidence="2 3">GRR-S6-38</strain>
    </source>
</reference>
<proteinExistence type="predicted"/>
<dbReference type="Proteomes" id="UP001243420">
    <property type="component" value="Chromosome"/>
</dbReference>
<dbReference type="CDD" id="cd00144">
    <property type="entry name" value="MPP_PPP_family"/>
    <property type="match status" value="1"/>
</dbReference>
<dbReference type="PANTHER" id="PTHR42850">
    <property type="entry name" value="METALLOPHOSPHOESTERASE"/>
    <property type="match status" value="1"/>
</dbReference>
<evidence type="ECO:0000259" key="1">
    <source>
        <dbReference type="Pfam" id="PF00149"/>
    </source>
</evidence>